<dbReference type="Pfam" id="PF07980">
    <property type="entry name" value="SusD_RagB"/>
    <property type="match status" value="1"/>
</dbReference>
<sequence length="504" mass="55478">MKKFSIQYVTGLLLSCLIFQGCSKDFLEADPRGTQVESNYYKNAAEAFNGLVAAYDPMGWEGGINAYANFACLEAAGDDCDGGGGSSSDVPYLNTWDSYHVDAANGPQLDFWQKDFAGVSRVNTILQKLDADIPDLTEAVKKRYVAEAHFLRAYYYFELVRLFRNVPLFTAPLSKEEIYQVEQATPDSVYMQIESDLMTAIAAPELPDTVPAATEGGRITKGAAHALLGKVYLYEKKWEAAAKQFAEVNGTPGGTSKYGYHLLADFSKIFRPDNPFNTESILEITHTSIAASGWGNTSKVEGFIASTMFGPRSYSGPLYYSGWGGCPVTKELFDVIHYDPRYGTTISDVDSLVKLDLASYVPGYQNTGHFVKKFAPLEEFKNTSAGPPTINYPQHYIEIRLADTYLMEAEALVQSGGDMTRAGALLNAVRARVGLSPVTPTLEHIYNERHLELATEGHRWYDLVRTGRAAQVLASKGFVAGKNELLPIPLPELNNTKLVQNPGY</sequence>
<organism evidence="8 9">
    <name type="scientific">Compostibacter hankyongensis</name>
    <dbReference type="NCBI Taxonomy" id="1007089"/>
    <lineage>
        <taxon>Bacteria</taxon>
        <taxon>Pseudomonadati</taxon>
        <taxon>Bacteroidota</taxon>
        <taxon>Chitinophagia</taxon>
        <taxon>Chitinophagales</taxon>
        <taxon>Chitinophagaceae</taxon>
        <taxon>Compostibacter</taxon>
    </lineage>
</organism>
<proteinExistence type="inferred from homology"/>
<reference evidence="9" key="1">
    <citation type="journal article" date="2019" name="Int. J. Syst. Evol. Microbiol.">
        <title>The Global Catalogue of Microorganisms (GCM) 10K type strain sequencing project: providing services to taxonomists for standard genome sequencing and annotation.</title>
        <authorList>
            <consortium name="The Broad Institute Genomics Platform"/>
            <consortium name="The Broad Institute Genome Sequencing Center for Infectious Disease"/>
            <person name="Wu L."/>
            <person name="Ma J."/>
        </authorList>
    </citation>
    <scope>NUCLEOTIDE SEQUENCE [LARGE SCALE GENOMIC DNA]</scope>
    <source>
        <strain evidence="9">JCM 17664</strain>
    </source>
</reference>
<dbReference type="Gene3D" id="1.25.40.390">
    <property type="match status" value="1"/>
</dbReference>
<dbReference type="InterPro" id="IPR011990">
    <property type="entry name" value="TPR-like_helical_dom_sf"/>
</dbReference>
<dbReference type="EMBL" id="BAABFN010000002">
    <property type="protein sequence ID" value="GAA4305411.1"/>
    <property type="molecule type" value="Genomic_DNA"/>
</dbReference>
<protein>
    <submittedName>
        <fullName evidence="8">RagB/SusD family nutrient uptake outer membrane protein</fullName>
    </submittedName>
</protein>
<comment type="subcellular location">
    <subcellularLocation>
        <location evidence="1">Cell outer membrane</location>
    </subcellularLocation>
</comment>
<evidence type="ECO:0000256" key="4">
    <source>
        <dbReference type="ARBA" id="ARBA00023136"/>
    </source>
</evidence>
<dbReference type="RefSeq" id="WP_344976613.1">
    <property type="nucleotide sequence ID" value="NZ_BAABFN010000002.1"/>
</dbReference>
<dbReference type="PROSITE" id="PS51257">
    <property type="entry name" value="PROKAR_LIPOPROTEIN"/>
    <property type="match status" value="1"/>
</dbReference>
<keyword evidence="3" id="KW-0732">Signal</keyword>
<keyword evidence="5" id="KW-0998">Cell outer membrane</keyword>
<evidence type="ECO:0000256" key="2">
    <source>
        <dbReference type="ARBA" id="ARBA00006275"/>
    </source>
</evidence>
<evidence type="ECO:0000256" key="5">
    <source>
        <dbReference type="ARBA" id="ARBA00023237"/>
    </source>
</evidence>
<dbReference type="InterPro" id="IPR033985">
    <property type="entry name" value="SusD-like_N"/>
</dbReference>
<dbReference type="SUPFAM" id="SSF48452">
    <property type="entry name" value="TPR-like"/>
    <property type="match status" value="1"/>
</dbReference>
<comment type="similarity">
    <text evidence="2">Belongs to the SusD family.</text>
</comment>
<feature type="domain" description="SusD-like N-terminal" evidence="7">
    <location>
        <begin position="96"/>
        <end position="233"/>
    </location>
</feature>
<name>A0ABP8FJT0_9BACT</name>
<evidence type="ECO:0000313" key="8">
    <source>
        <dbReference type="EMBL" id="GAA4305411.1"/>
    </source>
</evidence>
<dbReference type="Proteomes" id="UP001501207">
    <property type="component" value="Unassembled WGS sequence"/>
</dbReference>
<comment type="caution">
    <text evidence="8">The sequence shown here is derived from an EMBL/GenBank/DDBJ whole genome shotgun (WGS) entry which is preliminary data.</text>
</comment>
<evidence type="ECO:0000313" key="9">
    <source>
        <dbReference type="Proteomes" id="UP001501207"/>
    </source>
</evidence>
<evidence type="ECO:0000259" key="7">
    <source>
        <dbReference type="Pfam" id="PF14322"/>
    </source>
</evidence>
<evidence type="ECO:0000256" key="1">
    <source>
        <dbReference type="ARBA" id="ARBA00004442"/>
    </source>
</evidence>
<dbReference type="CDD" id="cd08977">
    <property type="entry name" value="SusD"/>
    <property type="match status" value="1"/>
</dbReference>
<keyword evidence="4" id="KW-0472">Membrane</keyword>
<keyword evidence="9" id="KW-1185">Reference proteome</keyword>
<dbReference type="Pfam" id="PF14322">
    <property type="entry name" value="SusD-like_3"/>
    <property type="match status" value="1"/>
</dbReference>
<gene>
    <name evidence="8" type="ORF">GCM10023143_10640</name>
</gene>
<feature type="domain" description="RagB/SusD" evidence="6">
    <location>
        <begin position="363"/>
        <end position="504"/>
    </location>
</feature>
<evidence type="ECO:0000256" key="3">
    <source>
        <dbReference type="ARBA" id="ARBA00022729"/>
    </source>
</evidence>
<evidence type="ECO:0000259" key="6">
    <source>
        <dbReference type="Pfam" id="PF07980"/>
    </source>
</evidence>
<dbReference type="InterPro" id="IPR012944">
    <property type="entry name" value="SusD_RagB_dom"/>
</dbReference>
<accession>A0ABP8FJT0</accession>